<dbReference type="InterPro" id="IPR013036">
    <property type="entry name" value="DUF1587"/>
</dbReference>
<feature type="domain" description="Cytochrome C Planctomycete-type" evidence="3">
    <location>
        <begin position="46"/>
        <end position="92"/>
    </location>
</feature>
<evidence type="ECO:0000259" key="2">
    <source>
        <dbReference type="Pfam" id="PF07631"/>
    </source>
</evidence>
<feature type="domain" description="DUF1592" evidence="2">
    <location>
        <begin position="1036"/>
        <end position="1131"/>
    </location>
</feature>
<evidence type="ECO:0000313" key="5">
    <source>
        <dbReference type="EMBL" id="SVA43102.1"/>
    </source>
</evidence>
<evidence type="ECO:0000259" key="4">
    <source>
        <dbReference type="Pfam" id="PF07637"/>
    </source>
</evidence>
<dbReference type="AlphaFoldDB" id="A0A381VS03"/>
<dbReference type="InterPro" id="IPR013043">
    <property type="entry name" value="DUF1595"/>
</dbReference>
<organism evidence="5">
    <name type="scientific">marine metagenome</name>
    <dbReference type="NCBI Taxonomy" id="408172"/>
    <lineage>
        <taxon>unclassified sequences</taxon>
        <taxon>metagenomes</taxon>
        <taxon>ecological metagenomes</taxon>
    </lineage>
</organism>
<dbReference type="InterPro" id="IPR013042">
    <property type="entry name" value="DUF1592"/>
</dbReference>
<evidence type="ECO:0000259" key="1">
    <source>
        <dbReference type="Pfam" id="PF07626"/>
    </source>
</evidence>
<evidence type="ECO:0000259" key="3">
    <source>
        <dbReference type="Pfam" id="PF07635"/>
    </source>
</evidence>
<gene>
    <name evidence="5" type="ORF">METZ01_LOCUS95956</name>
</gene>
<reference evidence="5" key="1">
    <citation type="submission" date="2018-05" db="EMBL/GenBank/DDBJ databases">
        <authorList>
            <person name="Lanie J.A."/>
            <person name="Ng W.-L."/>
            <person name="Kazmierczak K.M."/>
            <person name="Andrzejewski T.M."/>
            <person name="Davidsen T.M."/>
            <person name="Wayne K.J."/>
            <person name="Tettelin H."/>
            <person name="Glass J.I."/>
            <person name="Rusch D."/>
            <person name="Podicherti R."/>
            <person name="Tsui H.-C.T."/>
            <person name="Winkler M.E."/>
        </authorList>
    </citation>
    <scope>NUCLEOTIDE SEQUENCE</scope>
</reference>
<proteinExistence type="predicted"/>
<dbReference type="Pfam" id="PF07637">
    <property type="entry name" value="PSD5"/>
    <property type="match status" value="1"/>
</dbReference>
<dbReference type="EMBL" id="UINC01009617">
    <property type="protein sequence ID" value="SVA43102.1"/>
    <property type="molecule type" value="Genomic_DNA"/>
</dbReference>
<dbReference type="InterPro" id="IPR011429">
    <property type="entry name" value="Cyt_c_Planctomycete-type"/>
</dbReference>
<sequence length="1131" mass="125135">MPRFFHCPGLRPFFLTAAICCSPLGQAADPAKAYRAEIRPLFDEFCFDCHSGEDAEAEIDLDSFRSVADIRRNTKVWLKVDEMLSSHQMPPKKADKPSDEQREQLQKWVHRVLLDEAKAQAGDPGRVVLRRLNNDEYNYSVRDLTGVASLNPTREFPIDGAAGEGFTNAGDALGMSPALVSKFLDAGKEVAKHVMLLPDGIRFSEHTTERDRADELMARIHQFYTRYVNVNRQLGDTWDDPAVAKENVINRNGSIPLGAYFAAVLEKRRALTDGGTTIATVSREHGLNTKYFHSLWEMLHRKSDPAGSFLLNDIRKKWRAAKGNDPKPIVDAIQQWQQALWRYDPIGHIGRQGGPTAWMNPQPITQSTADFSIKLPPANDGGDVVIYLAANNAGDGDENDFVRWRHPRLVGGGKPDLSMRDVPGLAKRLAGLHDESLSLTSRYLAAAADAKAEQLDIGGLAKRLELEADVFAAWLDYLALGSARPVTIDGLFTKKMLRSGGSEYVNGWGLPGTPSVVANSSDSEYRIPGLARPHGVEVHPSPTLFVAVGWMSPIDGLVTVSAKIGDAHPACGNGIEWWVQHRTSRKVGSLGHGEYGLGGTSELKPLTVSVREGDVIQLAIGPRDGSHGCDLTHTDMTITEVGGEKRGWDVSRDISPNILEGNPLKDHHGHAAVWHFYSGKIADVSKASDNAMNVPEGSLLALWREETDGTRQVALAGRIQALATGTEKAKLGSPDAMLFEHLQKVAVPNRYDSILKSTAPDPRFGKHPLGHAAVSADLIVKAPEVVELRIPAALAEGRTLVVSGELEPEHGGGGSVQLTAGLAGQDSSELIPAQTIIATTGGDTERRINAGLDDFRDLFPASICYPKIVPVDEVVTLALYFREDEPLQRLMLNESEKEELDRLWDELLYITKEPFKKEVAYEQIVEFSTQDRPDLVIAWKPYREPLMKQVAAFRERLKADEPKHLYEVLEFANRAWRRPLTPGEREALRVLYQSLREREIDHERAIQLTLARVLTSPAFLYRREKAGAGAKPLAVSATELATRLSYFLWSSVPDAALGQAAASGELTKNEVLLGQARRMLRDARTRRLAEQFACQWLHIRSFDQHDAKNEKLYPEFAGLRGDMYEESVRFF</sequence>
<evidence type="ECO:0008006" key="6">
    <source>
        <dbReference type="Google" id="ProtNLM"/>
    </source>
</evidence>
<name>A0A381VS03_9ZZZZ</name>
<dbReference type="Pfam" id="PF07635">
    <property type="entry name" value="PSCyt1"/>
    <property type="match status" value="1"/>
</dbReference>
<dbReference type="Pfam" id="PF07631">
    <property type="entry name" value="PSD4"/>
    <property type="match status" value="1"/>
</dbReference>
<accession>A0A381VS03</accession>
<feature type="domain" description="DUF1595" evidence="4">
    <location>
        <begin position="969"/>
        <end position="1024"/>
    </location>
</feature>
<dbReference type="Pfam" id="PF07626">
    <property type="entry name" value="PSD3"/>
    <property type="match status" value="1"/>
</dbReference>
<feature type="non-terminal residue" evidence="5">
    <location>
        <position position="1131"/>
    </location>
</feature>
<protein>
    <recommendedName>
        <fullName evidence="6">DUF1592 domain-containing protein</fullName>
    </recommendedName>
</protein>
<feature type="domain" description="DUF1587" evidence="1">
    <location>
        <begin position="130"/>
        <end position="195"/>
    </location>
</feature>